<keyword evidence="5" id="KW-0460">Magnesium</keyword>
<dbReference type="CDD" id="cd00867">
    <property type="entry name" value="Trans_IPPS"/>
    <property type="match status" value="1"/>
</dbReference>
<evidence type="ECO:0000256" key="3">
    <source>
        <dbReference type="ARBA" id="ARBA00022679"/>
    </source>
</evidence>
<sequence length="307" mass="34600">MNPEIKQQMERIVEEYIEVEDLKSLLISFIAEKHLESSSWSQVTLCTHYMLGGVSPDIQRLAAVTELIALTLDIIDDLQDQDQRSKPWMQCPQEVTLNAVLVLLMGAVGEMGQVGVSPGAMTEMSRIIARSVNGQQKDLNASVTNAEEYLAMTQERSGSLFRLACFMGYTSLAITDETIEHLHQLADCTGLIHQIQNDMRDLVRYDTKNDLIGRKRTLPLLYLLEVEDEAFRPIQDYYAGRLSADWLLANKDELIGMIHDSGCMEYARVVQSICLQKAEEIFAQVQGEDSWKAQLKATMIGSYLEAE</sequence>
<name>A0ABU9DD98_9BACL</name>
<keyword evidence="4" id="KW-0479">Metal-binding</keyword>
<gene>
    <name evidence="7" type="ORF">WMW72_02820</name>
</gene>
<accession>A0ABU9DD98</accession>
<dbReference type="Gene3D" id="1.10.600.10">
    <property type="entry name" value="Farnesyl Diphosphate Synthase"/>
    <property type="match status" value="1"/>
</dbReference>
<organism evidence="7 8">
    <name type="scientific">Paenibacillus filicis</name>
    <dbReference type="NCBI Taxonomy" id="669464"/>
    <lineage>
        <taxon>Bacteria</taxon>
        <taxon>Bacillati</taxon>
        <taxon>Bacillota</taxon>
        <taxon>Bacilli</taxon>
        <taxon>Bacillales</taxon>
        <taxon>Paenibacillaceae</taxon>
        <taxon>Paenibacillus</taxon>
    </lineage>
</organism>
<keyword evidence="3 6" id="KW-0808">Transferase</keyword>
<evidence type="ECO:0000256" key="1">
    <source>
        <dbReference type="ARBA" id="ARBA00001946"/>
    </source>
</evidence>
<evidence type="ECO:0000256" key="5">
    <source>
        <dbReference type="ARBA" id="ARBA00022842"/>
    </source>
</evidence>
<evidence type="ECO:0000313" key="8">
    <source>
        <dbReference type="Proteomes" id="UP001469365"/>
    </source>
</evidence>
<comment type="similarity">
    <text evidence="2 6">Belongs to the FPP/GGPP synthase family.</text>
</comment>
<comment type="cofactor">
    <cofactor evidence="1">
        <name>Mg(2+)</name>
        <dbReference type="ChEBI" id="CHEBI:18420"/>
    </cofactor>
</comment>
<dbReference type="EMBL" id="JBBPCC010000001">
    <property type="protein sequence ID" value="MEK8126833.1"/>
    <property type="molecule type" value="Genomic_DNA"/>
</dbReference>
<dbReference type="Proteomes" id="UP001469365">
    <property type="component" value="Unassembled WGS sequence"/>
</dbReference>
<dbReference type="SFLD" id="SFLDG01211">
    <property type="entry name" value="Competence_Regulatory_Protein"/>
    <property type="match status" value="1"/>
</dbReference>
<dbReference type="SFLD" id="SFLDS00005">
    <property type="entry name" value="Isoprenoid_Synthase_Type_I"/>
    <property type="match status" value="1"/>
</dbReference>
<dbReference type="GO" id="GO:0016740">
    <property type="term" value="F:transferase activity"/>
    <property type="evidence" value="ECO:0007669"/>
    <property type="project" value="UniProtKB-KW"/>
</dbReference>
<dbReference type="Pfam" id="PF00348">
    <property type="entry name" value="polyprenyl_synt"/>
    <property type="match status" value="1"/>
</dbReference>
<dbReference type="RefSeq" id="WP_341413877.1">
    <property type="nucleotide sequence ID" value="NZ_JBBPCC010000001.1"/>
</dbReference>
<evidence type="ECO:0000256" key="6">
    <source>
        <dbReference type="RuleBase" id="RU004466"/>
    </source>
</evidence>
<dbReference type="EC" id="2.5.1.-" evidence="7"/>
<protein>
    <submittedName>
        <fullName evidence="7">Polyprenyl synthetase family protein</fullName>
        <ecNumber evidence="7">2.5.1.-</ecNumber>
    </submittedName>
</protein>
<dbReference type="InterPro" id="IPR008949">
    <property type="entry name" value="Isoprenoid_synthase_dom_sf"/>
</dbReference>
<dbReference type="SUPFAM" id="SSF48576">
    <property type="entry name" value="Terpenoid synthases"/>
    <property type="match status" value="1"/>
</dbReference>
<dbReference type="PANTHER" id="PTHR12001:SF69">
    <property type="entry name" value="ALL TRANS-POLYPRENYL-DIPHOSPHATE SYNTHASE PDSS1"/>
    <property type="match status" value="1"/>
</dbReference>
<evidence type="ECO:0000256" key="4">
    <source>
        <dbReference type="ARBA" id="ARBA00022723"/>
    </source>
</evidence>
<reference evidence="7 8" key="1">
    <citation type="submission" date="2024-04" db="EMBL/GenBank/DDBJ databases">
        <title>draft genome sequnece of Paenibacillus filicis.</title>
        <authorList>
            <person name="Kim D.-U."/>
        </authorList>
    </citation>
    <scope>NUCLEOTIDE SEQUENCE [LARGE SCALE GENOMIC DNA]</scope>
    <source>
        <strain evidence="7 8">KACC14197</strain>
    </source>
</reference>
<dbReference type="InterPro" id="IPR000092">
    <property type="entry name" value="Polyprenyl_synt"/>
</dbReference>
<evidence type="ECO:0000256" key="2">
    <source>
        <dbReference type="ARBA" id="ARBA00006706"/>
    </source>
</evidence>
<keyword evidence="8" id="KW-1185">Reference proteome</keyword>
<comment type="caution">
    <text evidence="7">The sequence shown here is derived from an EMBL/GenBank/DDBJ whole genome shotgun (WGS) entry which is preliminary data.</text>
</comment>
<dbReference type="PANTHER" id="PTHR12001">
    <property type="entry name" value="GERANYLGERANYL PYROPHOSPHATE SYNTHASE"/>
    <property type="match status" value="1"/>
</dbReference>
<evidence type="ECO:0000313" key="7">
    <source>
        <dbReference type="EMBL" id="MEK8126833.1"/>
    </source>
</evidence>
<proteinExistence type="inferred from homology"/>
<dbReference type="InterPro" id="IPR033965">
    <property type="entry name" value="ComQ"/>
</dbReference>